<dbReference type="AlphaFoldDB" id="A0A443VP70"/>
<sequence>MATHAHNKGWTYRLGSRMGRAWRGYARFEKKAAGWLVAQGVPKVLASALPWLARLAVLGVLLYVAFWLALLLLFAVAVAWSAGHGAEAEEDEWPFVDLHELRKTPGYDPVLYNDFDHPDYPDEKDL</sequence>
<evidence type="ECO:0000256" key="1">
    <source>
        <dbReference type="SAM" id="Phobius"/>
    </source>
</evidence>
<dbReference type="InterPro" id="IPR022213">
    <property type="entry name" value="DUF3742"/>
</dbReference>
<dbReference type="Proteomes" id="UP000288843">
    <property type="component" value="Unassembled WGS sequence"/>
</dbReference>
<name>A0A443VP70_RAOPL</name>
<keyword evidence="1" id="KW-0812">Transmembrane</keyword>
<feature type="transmembrane region" description="Helical" evidence="1">
    <location>
        <begin position="56"/>
        <end position="80"/>
    </location>
</feature>
<keyword evidence="1" id="KW-1133">Transmembrane helix</keyword>
<comment type="caution">
    <text evidence="2">The sequence shown here is derived from an EMBL/GenBank/DDBJ whole genome shotgun (WGS) entry which is preliminary data.</text>
</comment>
<organism evidence="2 3">
    <name type="scientific">Raoultella planticola</name>
    <name type="common">Klebsiella planticola</name>
    <dbReference type="NCBI Taxonomy" id="575"/>
    <lineage>
        <taxon>Bacteria</taxon>
        <taxon>Pseudomonadati</taxon>
        <taxon>Pseudomonadota</taxon>
        <taxon>Gammaproteobacteria</taxon>
        <taxon>Enterobacterales</taxon>
        <taxon>Enterobacteriaceae</taxon>
        <taxon>Klebsiella/Raoultella group</taxon>
        <taxon>Raoultella</taxon>
    </lineage>
</organism>
<dbReference type="Pfam" id="PF12553">
    <property type="entry name" value="DUF3742"/>
    <property type="match status" value="1"/>
</dbReference>
<reference evidence="2 3" key="1">
    <citation type="submission" date="2018-06" db="EMBL/GenBank/DDBJ databases">
        <title>Carbapenemase-producing Enterobacteriaceae present in wastewater treatment plant effluent and nearby surface waters in the US.</title>
        <authorList>
            <person name="Mathys D.A."/>
            <person name="Mollenkopf D.F."/>
            <person name="Feicht S.M."/>
            <person name="Adams R.J."/>
            <person name="Albers A.L."/>
            <person name="Stuever D.M."/>
            <person name="Daniels J.B."/>
            <person name="Wittum T.E."/>
        </authorList>
    </citation>
    <scope>NUCLEOTIDE SEQUENCE [LARGE SCALE GENOMIC DNA]</scope>
    <source>
        <strain evidence="2 3">GEO_47_Down_B</strain>
    </source>
</reference>
<evidence type="ECO:0000313" key="3">
    <source>
        <dbReference type="Proteomes" id="UP000288843"/>
    </source>
</evidence>
<evidence type="ECO:0008006" key="4">
    <source>
        <dbReference type="Google" id="ProtNLM"/>
    </source>
</evidence>
<keyword evidence="1" id="KW-0472">Membrane</keyword>
<protein>
    <recommendedName>
        <fullName evidence="4">DUF3742 family protein</fullName>
    </recommendedName>
</protein>
<dbReference type="EMBL" id="QKOX01000008">
    <property type="protein sequence ID" value="RWT23333.1"/>
    <property type="molecule type" value="Genomic_DNA"/>
</dbReference>
<dbReference type="RefSeq" id="WP_128319640.1">
    <property type="nucleotide sequence ID" value="NZ_QKOX01000008.1"/>
</dbReference>
<proteinExistence type="predicted"/>
<gene>
    <name evidence="2" type="ORF">DN603_09550</name>
</gene>
<evidence type="ECO:0000313" key="2">
    <source>
        <dbReference type="EMBL" id="RWT23333.1"/>
    </source>
</evidence>
<accession>A0A443VP70</accession>